<sequence length="172" mass="18875">MDQLNARAAFWNTHGIQLGQPAPERLTPITYREVADELGLAYTPDFDNAAIHRAYGGWPPHLGTSCALELARLPQLVSVLGAQTATYFFGSVDEGNYRWDADGMPVDWLEQGAAVDLLDLVAEGIGWPTYLFAANHDWCFYQGEDQWLAIGCSAVLAQALQAQPALEILPLQ</sequence>
<dbReference type="RefSeq" id="WP_176901129.1">
    <property type="nucleotide sequence ID" value="NZ_JABKAV010000073.1"/>
</dbReference>
<dbReference type="EMBL" id="JABKAV010000073">
    <property type="protein sequence ID" value="NVO86398.1"/>
    <property type="molecule type" value="Genomic_DNA"/>
</dbReference>
<name>A0ABX2Q694_9BACT</name>
<evidence type="ECO:0000313" key="2">
    <source>
        <dbReference type="Proteomes" id="UP000626554"/>
    </source>
</evidence>
<dbReference type="Proteomes" id="UP000626554">
    <property type="component" value="Unassembled WGS sequence"/>
</dbReference>
<keyword evidence="2" id="KW-1185">Reference proteome</keyword>
<organism evidence="1 2">
    <name type="scientific">Hymenobacter terrestris</name>
    <dbReference type="NCBI Taxonomy" id="2748310"/>
    <lineage>
        <taxon>Bacteria</taxon>
        <taxon>Pseudomonadati</taxon>
        <taxon>Bacteroidota</taxon>
        <taxon>Cytophagia</taxon>
        <taxon>Cytophagales</taxon>
        <taxon>Hymenobacteraceae</taxon>
        <taxon>Hymenobacter</taxon>
    </lineage>
</organism>
<protein>
    <recommendedName>
        <fullName evidence="3">SMI1/KNR4 family protein</fullName>
    </recommendedName>
</protein>
<reference evidence="1 2" key="1">
    <citation type="submission" date="2020-05" db="EMBL/GenBank/DDBJ databases">
        <title>Hymenobacter terrestris sp. nov. and Hymenobacter lapidiphilus sp. nov., isolated from regoliths in Antarctica.</title>
        <authorList>
            <person name="Sedlacek I."/>
            <person name="Pantucek R."/>
            <person name="Zeman M."/>
            <person name="Holochova P."/>
            <person name="Kralova S."/>
            <person name="Stankova E."/>
            <person name="Sedo O."/>
            <person name="Micenkova L."/>
            <person name="Svec P."/>
            <person name="Gupta V."/>
            <person name="Sood U."/>
            <person name="Korpole U.S."/>
            <person name="Lal R."/>
        </authorList>
    </citation>
    <scope>NUCLEOTIDE SEQUENCE [LARGE SCALE GENOMIC DNA]</scope>
    <source>
        <strain evidence="1 2">P5252</strain>
    </source>
</reference>
<proteinExistence type="predicted"/>
<comment type="caution">
    <text evidence="1">The sequence shown here is derived from an EMBL/GenBank/DDBJ whole genome shotgun (WGS) entry which is preliminary data.</text>
</comment>
<evidence type="ECO:0008006" key="3">
    <source>
        <dbReference type="Google" id="ProtNLM"/>
    </source>
</evidence>
<gene>
    <name evidence="1" type="ORF">HW556_16040</name>
</gene>
<accession>A0ABX2Q694</accession>
<evidence type="ECO:0000313" key="1">
    <source>
        <dbReference type="EMBL" id="NVO86398.1"/>
    </source>
</evidence>